<evidence type="ECO:0000256" key="3">
    <source>
        <dbReference type="ARBA" id="ARBA00022989"/>
    </source>
</evidence>
<protein>
    <submittedName>
        <fullName evidence="6">Phage holin family protein</fullName>
    </submittedName>
</protein>
<dbReference type="NCBIfam" id="TIGR01593">
    <property type="entry name" value="holin_tox_secr"/>
    <property type="match status" value="1"/>
</dbReference>
<sequence length="132" mass="14869">MNFYELFINGLTAMEIPLMILIIVMTIDVVMGILAAIISKTFSHTILTDGLIRKMMILLVIVASGAISYILFQNTTVLFTVLTGMTIIQFLSIIKKVRNHIELPKELHSLISKLEEEQHAEDEEGADKHENL</sequence>
<dbReference type="InParanoid" id="A0A5R8QE72"/>
<evidence type="ECO:0000313" key="6">
    <source>
        <dbReference type="EMBL" id="TLG75252.1"/>
    </source>
</evidence>
<dbReference type="AlphaFoldDB" id="A0A5R8QE72"/>
<name>A0A5R8QE72_9FIRM</name>
<proteinExistence type="predicted"/>
<evidence type="ECO:0000313" key="7">
    <source>
        <dbReference type="Proteomes" id="UP000306912"/>
    </source>
</evidence>
<comment type="caution">
    <text evidence="6">The sequence shown here is derived from an EMBL/GenBank/DDBJ whole genome shotgun (WGS) entry which is preliminary data.</text>
</comment>
<comment type="subcellular location">
    <subcellularLocation>
        <location evidence="1">Membrane</location>
        <topology evidence="1">Multi-pass membrane protein</topology>
    </subcellularLocation>
</comment>
<keyword evidence="3 5" id="KW-1133">Transmembrane helix</keyword>
<dbReference type="EMBL" id="VBWP01000003">
    <property type="protein sequence ID" value="TLG75252.1"/>
    <property type="molecule type" value="Genomic_DNA"/>
</dbReference>
<keyword evidence="2 5" id="KW-0812">Transmembrane</keyword>
<keyword evidence="4 5" id="KW-0472">Membrane</keyword>
<keyword evidence="7" id="KW-1185">Reference proteome</keyword>
<evidence type="ECO:0000256" key="4">
    <source>
        <dbReference type="ARBA" id="ARBA00023136"/>
    </source>
</evidence>
<dbReference type="InterPro" id="IPR006480">
    <property type="entry name" value="Phage_holin_4_1"/>
</dbReference>
<organism evidence="6 7">
    <name type="scientific">Culicoidibacter larvae</name>
    <dbReference type="NCBI Taxonomy" id="2579976"/>
    <lineage>
        <taxon>Bacteria</taxon>
        <taxon>Bacillati</taxon>
        <taxon>Bacillota</taxon>
        <taxon>Culicoidibacteria</taxon>
        <taxon>Culicoidibacterales</taxon>
        <taxon>Culicoidibacteraceae</taxon>
        <taxon>Culicoidibacter</taxon>
    </lineage>
</organism>
<evidence type="ECO:0000256" key="2">
    <source>
        <dbReference type="ARBA" id="ARBA00022692"/>
    </source>
</evidence>
<gene>
    <name evidence="6" type="ORF">FEZ08_04190</name>
</gene>
<feature type="transmembrane region" description="Helical" evidence="5">
    <location>
        <begin position="16"/>
        <end position="39"/>
    </location>
</feature>
<accession>A0A5R8QE72</accession>
<evidence type="ECO:0000256" key="5">
    <source>
        <dbReference type="SAM" id="Phobius"/>
    </source>
</evidence>
<dbReference type="Pfam" id="PF05105">
    <property type="entry name" value="Phage_holin_4_1"/>
    <property type="match status" value="1"/>
</dbReference>
<feature type="transmembrane region" description="Helical" evidence="5">
    <location>
        <begin position="51"/>
        <end position="71"/>
    </location>
</feature>
<dbReference type="RefSeq" id="WP_138190473.1">
    <property type="nucleotide sequence ID" value="NZ_VBWP01000003.1"/>
</dbReference>
<feature type="transmembrane region" description="Helical" evidence="5">
    <location>
        <begin position="77"/>
        <end position="94"/>
    </location>
</feature>
<reference evidence="6 7" key="1">
    <citation type="submission" date="2019-05" db="EMBL/GenBank/DDBJ databases">
        <title>Culicoidintestinum kansasii gen. nov., sp. nov. from the gastrointestinal tract of the biting midge, Culicoides sonorensis.</title>
        <authorList>
            <person name="Neupane S."/>
            <person name="Ghosh A."/>
            <person name="Gunther S."/>
            <person name="Martin K."/>
            <person name="Zurek L."/>
        </authorList>
    </citation>
    <scope>NUCLEOTIDE SEQUENCE [LARGE SCALE GENOMIC DNA]</scope>
    <source>
        <strain evidence="6 7">CS-1</strain>
    </source>
</reference>
<dbReference type="Proteomes" id="UP000306912">
    <property type="component" value="Unassembled WGS sequence"/>
</dbReference>
<evidence type="ECO:0000256" key="1">
    <source>
        <dbReference type="ARBA" id="ARBA00004141"/>
    </source>
</evidence>
<dbReference type="GO" id="GO:0016020">
    <property type="term" value="C:membrane"/>
    <property type="evidence" value="ECO:0007669"/>
    <property type="project" value="UniProtKB-SubCell"/>
</dbReference>